<dbReference type="EMBL" id="LM676444">
    <property type="protein sequence ID" value="CEP27817.1"/>
    <property type="molecule type" value="Genomic_DNA"/>
</dbReference>
<keyword evidence="2" id="KW-0812">Transmembrane</keyword>
<feature type="transmembrane region" description="Helical" evidence="2">
    <location>
        <begin position="91"/>
        <end position="117"/>
    </location>
</feature>
<gene>
    <name evidence="3" type="ORF">PFCIRM138_06150</name>
</gene>
<reference evidence="3" key="1">
    <citation type="submission" date="2014-08" db="EMBL/GenBank/DDBJ databases">
        <authorList>
            <person name="Falentin Helene"/>
        </authorList>
    </citation>
    <scope>NUCLEOTIDE SEQUENCE</scope>
</reference>
<organism evidence="3">
    <name type="scientific">Propionibacterium freudenreichii subsp. freudenreichii</name>
    <dbReference type="NCBI Taxonomy" id="66712"/>
    <lineage>
        <taxon>Bacteria</taxon>
        <taxon>Bacillati</taxon>
        <taxon>Actinomycetota</taxon>
        <taxon>Actinomycetes</taxon>
        <taxon>Propionibacteriales</taxon>
        <taxon>Propionibacteriaceae</taxon>
        <taxon>Propionibacterium</taxon>
    </lineage>
</organism>
<name>A0A0B7P1N8_PROFF</name>
<dbReference type="AlphaFoldDB" id="A0A0B7P1N8"/>
<sequence>MSDQQFPTGPNGTNPQGQGGIGPQGDPGGTAKMRPVTDPDGPSVVGDAAGGGHSPSVAPTIVISLLFGVFGAIPAAIAAAHARQPGRHKSFYWWSFALSWLVHLVVGVLIAVLLFGASPAKVAAGLSGSSSPSASSASPSGAASASSAAASVSGQSAASVATVPAQTPAAVAPSAAETPAATATQEGRMQAQWRESGFTICGQDLAVNGSTTCDFGTAVHDAYSQAVGGTYGSYGKAVTIEAKNAETGGTSTMSCTSGTGGIFCSGDNGVTVVFD</sequence>
<protein>
    <submittedName>
        <fullName evidence="3">Uncharacterized protein</fullName>
    </submittedName>
</protein>
<evidence type="ECO:0000313" key="3">
    <source>
        <dbReference type="EMBL" id="CEP27817.1"/>
    </source>
</evidence>
<feature type="transmembrane region" description="Helical" evidence="2">
    <location>
        <begin position="57"/>
        <end position="79"/>
    </location>
</feature>
<evidence type="ECO:0000256" key="1">
    <source>
        <dbReference type="SAM" id="MobiDB-lite"/>
    </source>
</evidence>
<accession>A0A0B7P1N8</accession>
<feature type="compositionally biased region" description="Low complexity" evidence="1">
    <location>
        <begin position="7"/>
        <end position="16"/>
    </location>
</feature>
<proteinExistence type="predicted"/>
<evidence type="ECO:0000256" key="2">
    <source>
        <dbReference type="SAM" id="Phobius"/>
    </source>
</evidence>
<feature type="region of interest" description="Disordered" evidence="1">
    <location>
        <begin position="1"/>
        <end position="51"/>
    </location>
</feature>
<keyword evidence="2" id="KW-1133">Transmembrane helix</keyword>
<feature type="compositionally biased region" description="Gly residues" evidence="1">
    <location>
        <begin position="17"/>
        <end position="28"/>
    </location>
</feature>
<keyword evidence="2" id="KW-0472">Membrane</keyword>